<reference evidence="2" key="2">
    <citation type="submission" date="2020-09" db="EMBL/GenBank/DDBJ databases">
        <authorList>
            <person name="Sun Q."/>
            <person name="Ohkuma M."/>
        </authorList>
    </citation>
    <scope>NUCLEOTIDE SEQUENCE</scope>
    <source>
        <strain evidence="2">JCM 4477</strain>
    </source>
</reference>
<dbReference type="EMBL" id="BNBI01000011">
    <property type="protein sequence ID" value="GHF19204.1"/>
    <property type="molecule type" value="Genomic_DNA"/>
</dbReference>
<evidence type="ECO:0000313" key="3">
    <source>
        <dbReference type="Proteomes" id="UP000630718"/>
    </source>
</evidence>
<gene>
    <name evidence="2" type="ORF">GCM10018772_50440</name>
</gene>
<comment type="caution">
    <text evidence="2">The sequence shown here is derived from an EMBL/GenBank/DDBJ whole genome shotgun (WGS) entry which is preliminary data.</text>
</comment>
<dbReference type="AlphaFoldDB" id="A0A919E4N9"/>
<dbReference type="Proteomes" id="UP000630718">
    <property type="component" value="Unassembled WGS sequence"/>
</dbReference>
<keyword evidence="3" id="KW-1185">Reference proteome</keyword>
<reference evidence="2" key="1">
    <citation type="journal article" date="2014" name="Int. J. Syst. Evol. Microbiol.">
        <title>Complete genome sequence of Corynebacterium casei LMG S-19264T (=DSM 44701T), isolated from a smear-ripened cheese.</title>
        <authorList>
            <consortium name="US DOE Joint Genome Institute (JGI-PGF)"/>
            <person name="Walter F."/>
            <person name="Albersmeier A."/>
            <person name="Kalinowski J."/>
            <person name="Ruckert C."/>
        </authorList>
    </citation>
    <scope>NUCLEOTIDE SEQUENCE</scope>
    <source>
        <strain evidence="2">JCM 4477</strain>
    </source>
</reference>
<protein>
    <submittedName>
        <fullName evidence="2">Uncharacterized protein</fullName>
    </submittedName>
</protein>
<evidence type="ECO:0000313" key="2">
    <source>
        <dbReference type="EMBL" id="GHF19204.1"/>
    </source>
</evidence>
<sequence>MTDRVRSCLRGHRYASIHGMVRADARPLGGLVPGRLERLAGDVPPGLAAPLVEGSQGRQTRMPPRQVIRYVPSRAM</sequence>
<organism evidence="2 3">
    <name type="scientific">Streptomyces fumanus</name>
    <dbReference type="NCBI Taxonomy" id="67302"/>
    <lineage>
        <taxon>Bacteria</taxon>
        <taxon>Bacillati</taxon>
        <taxon>Actinomycetota</taxon>
        <taxon>Actinomycetes</taxon>
        <taxon>Kitasatosporales</taxon>
        <taxon>Streptomycetaceae</taxon>
        <taxon>Streptomyces</taxon>
    </lineage>
</organism>
<accession>A0A919E4N9</accession>
<feature type="region of interest" description="Disordered" evidence="1">
    <location>
        <begin position="47"/>
        <end position="76"/>
    </location>
</feature>
<evidence type="ECO:0000256" key="1">
    <source>
        <dbReference type="SAM" id="MobiDB-lite"/>
    </source>
</evidence>
<name>A0A919E4N9_9ACTN</name>
<proteinExistence type="predicted"/>